<dbReference type="Proteomes" id="UP000035036">
    <property type="component" value="Chromosome"/>
</dbReference>
<keyword evidence="1" id="KW-1133">Transmembrane helix</keyword>
<dbReference type="EMBL" id="CP010311">
    <property type="protein sequence ID" value="AJF06133.1"/>
    <property type="molecule type" value="Genomic_DNA"/>
</dbReference>
<keyword evidence="1" id="KW-0812">Transmembrane</keyword>
<organism evidence="2 3">
    <name type="scientific">Geoalkalibacter subterraneus</name>
    <dbReference type="NCBI Taxonomy" id="483547"/>
    <lineage>
        <taxon>Bacteria</taxon>
        <taxon>Pseudomonadati</taxon>
        <taxon>Thermodesulfobacteriota</taxon>
        <taxon>Desulfuromonadia</taxon>
        <taxon>Desulfuromonadales</taxon>
        <taxon>Geoalkalibacteraceae</taxon>
        <taxon>Geoalkalibacter</taxon>
    </lineage>
</organism>
<keyword evidence="1" id="KW-0472">Membrane</keyword>
<dbReference type="HOGENOM" id="CLU_2716705_0_0_7"/>
<gene>
    <name evidence="2" type="ORF">GSUB_05525</name>
</gene>
<name>A0A0B5FFP7_9BACT</name>
<dbReference type="KEGG" id="gsb:GSUB_05525"/>
<protein>
    <submittedName>
        <fullName evidence="2">Uncharacterized protein</fullName>
    </submittedName>
</protein>
<evidence type="ECO:0000256" key="1">
    <source>
        <dbReference type="SAM" id="Phobius"/>
    </source>
</evidence>
<keyword evidence="3" id="KW-1185">Reference proteome</keyword>
<proteinExistence type="predicted"/>
<accession>A0A0B5FFP7</accession>
<sequence length="72" mass="8267">MPLFENDYHDISARAWVAIVLKTIFKESVFTVILFELGIFLNILNKSLSDRREKSKGKLAKTYIPVTLNLVP</sequence>
<reference evidence="2 3" key="1">
    <citation type="journal article" date="2015" name="Genome Announc.">
        <title>Genomes of Geoalkalibacter ferrihydriticus Z-0531T and Geoalkalibacter subterraneus Red1T, Two Haloalkaliphilic Metal-Reducing Deltaproteobacteria.</title>
        <authorList>
            <person name="Badalamenti J.P."/>
            <person name="Krajmalnik-Brown R."/>
            <person name="Torres C.I."/>
            <person name="Bond D.R."/>
        </authorList>
    </citation>
    <scope>NUCLEOTIDE SEQUENCE [LARGE SCALE GENOMIC DNA]</scope>
    <source>
        <strain evidence="2 3">Red1</strain>
    </source>
</reference>
<dbReference type="AlphaFoldDB" id="A0A0B5FFP7"/>
<feature type="transmembrane region" description="Helical" evidence="1">
    <location>
        <begin position="24"/>
        <end position="44"/>
    </location>
</feature>
<evidence type="ECO:0000313" key="3">
    <source>
        <dbReference type="Proteomes" id="UP000035036"/>
    </source>
</evidence>
<evidence type="ECO:0000313" key="2">
    <source>
        <dbReference type="EMBL" id="AJF06133.1"/>
    </source>
</evidence>